<evidence type="ECO:0000313" key="2">
    <source>
        <dbReference type="EMBL" id="ODN30643.1"/>
    </source>
</evidence>
<comment type="caution">
    <text evidence="2">The sequence shown here is derived from an EMBL/GenBank/DDBJ whole genome shotgun (WGS) entry which is preliminary data.</text>
</comment>
<proteinExistence type="predicted"/>
<evidence type="ECO:0000259" key="1">
    <source>
        <dbReference type="Pfam" id="PF05226"/>
    </source>
</evidence>
<accession>A0A1E3G481</accession>
<name>A0A1E3G481_9BACT</name>
<organism evidence="2 3">
    <name type="scientific">Fervidobacterium thailandense</name>
    <dbReference type="NCBI Taxonomy" id="1008305"/>
    <lineage>
        <taxon>Bacteria</taxon>
        <taxon>Thermotogati</taxon>
        <taxon>Thermotogota</taxon>
        <taxon>Thermotogae</taxon>
        <taxon>Thermotogales</taxon>
        <taxon>Fervidobacteriaceae</taxon>
        <taxon>Fervidobacterium</taxon>
    </lineage>
</organism>
<sequence length="130" mass="14827">MRRKSQVLFIIVGTVFSLVLFLRPALLYVFELKSTDLFYKFWGPLRPESIVVVVGIDEYSLSALEVEGNTWPWNRKIYGQLLRRVFNDGAVVVAFDISFTEPGEESGDLLCKYTTHVSECGAWNLFGELP</sequence>
<dbReference type="Pfam" id="PF05226">
    <property type="entry name" value="CHASE2"/>
    <property type="match status" value="1"/>
</dbReference>
<protein>
    <recommendedName>
        <fullName evidence="1">CHASE2 domain-containing protein</fullName>
    </recommendedName>
</protein>
<evidence type="ECO:0000313" key="3">
    <source>
        <dbReference type="Proteomes" id="UP000094570"/>
    </source>
</evidence>
<dbReference type="EMBL" id="LWAF01000004">
    <property type="protein sequence ID" value="ODN30643.1"/>
    <property type="molecule type" value="Genomic_DNA"/>
</dbReference>
<dbReference type="OrthoDB" id="9806704at2"/>
<reference evidence="3" key="1">
    <citation type="submission" date="2016-04" db="EMBL/GenBank/DDBJ databases">
        <title>The genome sequence project of a novel Fervidobacterium isolate from a hot spring in Thailand.</title>
        <authorList>
            <person name="Gonzalez J.M."/>
            <person name="Cuecas A."/>
            <person name="Kanoksilapatham W."/>
        </authorList>
    </citation>
    <scope>NUCLEOTIDE SEQUENCE [LARGE SCALE GENOMIC DNA]</scope>
    <source>
        <strain evidence="3">FC2004</strain>
    </source>
</reference>
<gene>
    <name evidence="2" type="ORF">A4H02_03635</name>
</gene>
<dbReference type="Proteomes" id="UP000094570">
    <property type="component" value="Unassembled WGS sequence"/>
</dbReference>
<dbReference type="AlphaFoldDB" id="A0A1E3G481"/>
<dbReference type="STRING" id="1008305.A4H02_03635"/>
<dbReference type="RefSeq" id="WP_069292822.1">
    <property type="nucleotide sequence ID" value="NZ_CP140110.1"/>
</dbReference>
<feature type="domain" description="CHASE2" evidence="1">
    <location>
        <begin position="18"/>
        <end position="104"/>
    </location>
</feature>
<keyword evidence="3" id="KW-1185">Reference proteome</keyword>
<dbReference type="InterPro" id="IPR007890">
    <property type="entry name" value="CHASE2"/>
</dbReference>